<proteinExistence type="predicted"/>
<name>A0A7K2IS54_9ACTN</name>
<keyword evidence="2" id="KW-0812">Transmembrane</keyword>
<evidence type="ECO:0000313" key="3">
    <source>
        <dbReference type="EMBL" id="MYR32810.1"/>
    </source>
</evidence>
<accession>A0A7K2IS54</accession>
<feature type="region of interest" description="Disordered" evidence="1">
    <location>
        <begin position="1"/>
        <end position="33"/>
    </location>
</feature>
<comment type="caution">
    <text evidence="3">The sequence shown here is derived from an EMBL/GenBank/DDBJ whole genome shotgun (WGS) entry which is preliminary data.</text>
</comment>
<keyword evidence="2" id="KW-1133">Transmembrane helix</keyword>
<keyword evidence="2" id="KW-0472">Membrane</keyword>
<sequence length="243" mass="25611">MDDAQNRRSAVYHGPEARFPHPPTPPPARPPRSTGRVVAITMAVTLGAYVLVAGAVGAVLAGGGGGSVTGPEFEGLPTESCGVATAAELDSVSATLPYATFSETSSSCGWGAEFSDGTEGFLRLEYRLPVDEDREPLRAVSDAEEEYETESGKLLDGEDEGYWAVEVLDSRELELGDGAVLSHHLEGGDEKSSRVTVLARVEGVLVEVTAQERWDGRSGAADFTDDEETIVAIAERAVSLLEG</sequence>
<feature type="compositionally biased region" description="Pro residues" evidence="1">
    <location>
        <begin position="20"/>
        <end position="30"/>
    </location>
</feature>
<protein>
    <recommendedName>
        <fullName evidence="5">DUF3558 domain-containing protein</fullName>
    </recommendedName>
</protein>
<dbReference type="Proteomes" id="UP000467124">
    <property type="component" value="Unassembled WGS sequence"/>
</dbReference>
<evidence type="ECO:0000256" key="1">
    <source>
        <dbReference type="SAM" id="MobiDB-lite"/>
    </source>
</evidence>
<dbReference type="AlphaFoldDB" id="A0A7K2IS54"/>
<feature type="transmembrane region" description="Helical" evidence="2">
    <location>
        <begin position="37"/>
        <end position="61"/>
    </location>
</feature>
<dbReference type="EMBL" id="WWHY01000001">
    <property type="protein sequence ID" value="MYR32810.1"/>
    <property type="molecule type" value="Genomic_DNA"/>
</dbReference>
<reference evidence="3 4" key="1">
    <citation type="journal article" date="2019" name="Nat. Commun.">
        <title>The antimicrobial potential of Streptomyces from insect microbiomes.</title>
        <authorList>
            <person name="Chevrette M.G."/>
            <person name="Carlson C.M."/>
            <person name="Ortega H.E."/>
            <person name="Thomas C."/>
            <person name="Ananiev G.E."/>
            <person name="Barns K.J."/>
            <person name="Book A.J."/>
            <person name="Cagnazzo J."/>
            <person name="Carlos C."/>
            <person name="Flanigan W."/>
            <person name="Grubbs K.J."/>
            <person name="Horn H.A."/>
            <person name="Hoffmann F.M."/>
            <person name="Klassen J.L."/>
            <person name="Knack J.J."/>
            <person name="Lewin G.R."/>
            <person name="McDonald B.R."/>
            <person name="Muller L."/>
            <person name="Melo W.G.P."/>
            <person name="Pinto-Tomas A.A."/>
            <person name="Schmitz A."/>
            <person name="Wendt-Pienkowski E."/>
            <person name="Wildman S."/>
            <person name="Zhao M."/>
            <person name="Zhang F."/>
            <person name="Bugni T.S."/>
            <person name="Andes D.R."/>
            <person name="Pupo M.T."/>
            <person name="Currie C.R."/>
        </authorList>
    </citation>
    <scope>NUCLEOTIDE SEQUENCE [LARGE SCALE GENOMIC DNA]</scope>
    <source>
        <strain evidence="3 4">SID5840</strain>
    </source>
</reference>
<evidence type="ECO:0008006" key="5">
    <source>
        <dbReference type="Google" id="ProtNLM"/>
    </source>
</evidence>
<organism evidence="3 4">
    <name type="scientific">Nocardiopsis alba</name>
    <dbReference type="NCBI Taxonomy" id="53437"/>
    <lineage>
        <taxon>Bacteria</taxon>
        <taxon>Bacillati</taxon>
        <taxon>Actinomycetota</taxon>
        <taxon>Actinomycetes</taxon>
        <taxon>Streptosporangiales</taxon>
        <taxon>Nocardiopsidaceae</taxon>
        <taxon>Nocardiopsis</taxon>
    </lineage>
</organism>
<evidence type="ECO:0000313" key="4">
    <source>
        <dbReference type="Proteomes" id="UP000467124"/>
    </source>
</evidence>
<evidence type="ECO:0000256" key="2">
    <source>
        <dbReference type="SAM" id="Phobius"/>
    </source>
</evidence>
<gene>
    <name evidence="3" type="ORF">GTW20_11125</name>
</gene>